<comment type="caution">
    <text evidence="1">The sequence shown here is derived from an EMBL/GenBank/DDBJ whole genome shotgun (WGS) entry which is preliminary data.</text>
</comment>
<name>A0ABQ8IWZ4_DERPT</name>
<dbReference type="Proteomes" id="UP000887458">
    <property type="component" value="Unassembled WGS sequence"/>
</dbReference>
<accession>A0ABQ8IWZ4</accession>
<proteinExistence type="predicted"/>
<sequence length="195" mass="22737">MNEIERSLQEKSKRLTEREIEVVGRELKQILEQNEQKNFQRNKSINRKKDGRPPLISYPKDFCHNVTVMKTSLEHSSQPSLQAKTLNKTWTPGTKIRRELHTDLFVNVSRTSSMSQDTDCADVECYQQQQQSSSVSSSKMKKIGRFLKRIFGHNDDNDHSLLNDNNHRPHEQRSIFHIDSEDNIVDNDTNALIFI</sequence>
<gene>
    <name evidence="1" type="ORF">DERP_012438</name>
</gene>
<evidence type="ECO:0000313" key="2">
    <source>
        <dbReference type="Proteomes" id="UP000887458"/>
    </source>
</evidence>
<organism evidence="1 2">
    <name type="scientific">Dermatophagoides pteronyssinus</name>
    <name type="common">European house dust mite</name>
    <dbReference type="NCBI Taxonomy" id="6956"/>
    <lineage>
        <taxon>Eukaryota</taxon>
        <taxon>Metazoa</taxon>
        <taxon>Ecdysozoa</taxon>
        <taxon>Arthropoda</taxon>
        <taxon>Chelicerata</taxon>
        <taxon>Arachnida</taxon>
        <taxon>Acari</taxon>
        <taxon>Acariformes</taxon>
        <taxon>Sarcoptiformes</taxon>
        <taxon>Astigmata</taxon>
        <taxon>Psoroptidia</taxon>
        <taxon>Analgoidea</taxon>
        <taxon>Pyroglyphidae</taxon>
        <taxon>Dermatophagoidinae</taxon>
        <taxon>Dermatophagoides</taxon>
    </lineage>
</organism>
<evidence type="ECO:0000313" key="1">
    <source>
        <dbReference type="EMBL" id="KAH9414848.1"/>
    </source>
</evidence>
<reference evidence="1 2" key="2">
    <citation type="journal article" date="2022" name="Mol. Biol. Evol.">
        <title>Comparative Genomics Reveals Insights into the Divergent Evolution of Astigmatic Mites and Household Pest Adaptations.</title>
        <authorList>
            <person name="Xiong Q."/>
            <person name="Wan A.T."/>
            <person name="Liu X."/>
            <person name="Fung C.S."/>
            <person name="Xiao X."/>
            <person name="Malainual N."/>
            <person name="Hou J."/>
            <person name="Wang L."/>
            <person name="Wang M."/>
            <person name="Yang K.Y."/>
            <person name="Cui Y."/>
            <person name="Leung E.L."/>
            <person name="Nong W."/>
            <person name="Shin S.K."/>
            <person name="Au S.W."/>
            <person name="Jeong K.Y."/>
            <person name="Chew F.T."/>
            <person name="Hui J.H."/>
            <person name="Leung T.F."/>
            <person name="Tungtrongchitr A."/>
            <person name="Zhong N."/>
            <person name="Liu Z."/>
            <person name="Tsui S.K."/>
        </authorList>
    </citation>
    <scope>NUCLEOTIDE SEQUENCE [LARGE SCALE GENOMIC DNA]</scope>
    <source>
        <strain evidence="1">Derp</strain>
    </source>
</reference>
<protein>
    <submittedName>
        <fullName evidence="1">Uncharacterized protein</fullName>
    </submittedName>
</protein>
<reference evidence="1 2" key="1">
    <citation type="journal article" date="2018" name="J. Allergy Clin. Immunol.">
        <title>High-quality assembly of Dermatophagoides pteronyssinus genome and transcriptome reveals a wide range of novel allergens.</title>
        <authorList>
            <person name="Liu X.Y."/>
            <person name="Yang K.Y."/>
            <person name="Wang M.Q."/>
            <person name="Kwok J.S."/>
            <person name="Zeng X."/>
            <person name="Yang Z."/>
            <person name="Xiao X.J."/>
            <person name="Lau C.P."/>
            <person name="Li Y."/>
            <person name="Huang Z.M."/>
            <person name="Ba J.G."/>
            <person name="Yim A.K."/>
            <person name="Ouyang C.Y."/>
            <person name="Ngai S.M."/>
            <person name="Chan T.F."/>
            <person name="Leung E.L."/>
            <person name="Liu L."/>
            <person name="Liu Z.G."/>
            <person name="Tsui S.K."/>
        </authorList>
    </citation>
    <scope>NUCLEOTIDE SEQUENCE [LARGE SCALE GENOMIC DNA]</scope>
    <source>
        <strain evidence="1">Derp</strain>
    </source>
</reference>
<keyword evidence="2" id="KW-1185">Reference proteome</keyword>
<dbReference type="EMBL" id="NJHN03000104">
    <property type="protein sequence ID" value="KAH9414848.1"/>
    <property type="molecule type" value="Genomic_DNA"/>
</dbReference>